<evidence type="ECO:0000313" key="3">
    <source>
        <dbReference type="Proteomes" id="UP000807504"/>
    </source>
</evidence>
<evidence type="ECO:0000256" key="1">
    <source>
        <dbReference type="SAM" id="MobiDB-lite"/>
    </source>
</evidence>
<dbReference type="EMBL" id="JABXBU010002228">
    <property type="protein sequence ID" value="KAF8771152.1"/>
    <property type="molecule type" value="Genomic_DNA"/>
</dbReference>
<feature type="region of interest" description="Disordered" evidence="1">
    <location>
        <begin position="160"/>
        <end position="197"/>
    </location>
</feature>
<keyword evidence="3" id="KW-1185">Reference proteome</keyword>
<feature type="region of interest" description="Disordered" evidence="1">
    <location>
        <begin position="103"/>
        <end position="141"/>
    </location>
</feature>
<gene>
    <name evidence="2" type="ORF">HNY73_018604</name>
</gene>
<proteinExistence type="predicted"/>
<feature type="region of interest" description="Disordered" evidence="1">
    <location>
        <begin position="53"/>
        <end position="72"/>
    </location>
</feature>
<name>A0A8T0EDF3_ARGBR</name>
<sequence>MPDPNSFTTTPLGHNRSPVVKIPSLVHPFSPASPSREAAEDGCREESHPFRPIMRMRSGEGGGRGDRTSSPMGADCALQWKGVSVRPRWEMCDVGMCFPANPQTGRRHTTERCARKRSFSAAPRALGNRLPANQAKPRSLKREDLQSVVFEDESTQDTLTFTDTKELTSISPTEQLEVSSIVSEDRHSLDEEAEEEGQSHTCHSCKLNFDSLSEYLEHLSDDCMTAIRGGSPREEHAPRGTTLIKQNVPMGRTPRHEPLAPTVISDWTCGGGRVQPRCIYVHHASGVGVVSLAQSQFVLCRTYRLKGLGMGRGRLLEFGKEVSMLAGT</sequence>
<feature type="compositionally biased region" description="Polar residues" evidence="1">
    <location>
        <begin position="160"/>
        <end position="182"/>
    </location>
</feature>
<reference evidence="2" key="1">
    <citation type="journal article" date="2020" name="bioRxiv">
        <title>Chromosome-level reference genome of the European wasp spider Argiope bruennichi: a resource for studies on range expansion and evolutionary adaptation.</title>
        <authorList>
            <person name="Sheffer M.M."/>
            <person name="Hoppe A."/>
            <person name="Krehenwinkel H."/>
            <person name="Uhl G."/>
            <person name="Kuss A.W."/>
            <person name="Jensen L."/>
            <person name="Jensen C."/>
            <person name="Gillespie R.G."/>
            <person name="Hoff K.J."/>
            <person name="Prost S."/>
        </authorList>
    </citation>
    <scope>NUCLEOTIDE SEQUENCE</scope>
</reference>
<dbReference type="Proteomes" id="UP000807504">
    <property type="component" value="Unassembled WGS sequence"/>
</dbReference>
<comment type="caution">
    <text evidence="2">The sequence shown here is derived from an EMBL/GenBank/DDBJ whole genome shotgun (WGS) entry which is preliminary data.</text>
</comment>
<organism evidence="2 3">
    <name type="scientific">Argiope bruennichi</name>
    <name type="common">Wasp spider</name>
    <name type="synonym">Aranea bruennichi</name>
    <dbReference type="NCBI Taxonomy" id="94029"/>
    <lineage>
        <taxon>Eukaryota</taxon>
        <taxon>Metazoa</taxon>
        <taxon>Ecdysozoa</taxon>
        <taxon>Arthropoda</taxon>
        <taxon>Chelicerata</taxon>
        <taxon>Arachnida</taxon>
        <taxon>Araneae</taxon>
        <taxon>Araneomorphae</taxon>
        <taxon>Entelegynae</taxon>
        <taxon>Araneoidea</taxon>
        <taxon>Araneidae</taxon>
        <taxon>Argiope</taxon>
    </lineage>
</organism>
<evidence type="ECO:0000313" key="2">
    <source>
        <dbReference type="EMBL" id="KAF8771152.1"/>
    </source>
</evidence>
<protein>
    <submittedName>
        <fullName evidence="2">Uncharacterized protein</fullName>
    </submittedName>
</protein>
<dbReference type="AlphaFoldDB" id="A0A8T0EDF3"/>
<accession>A0A8T0EDF3</accession>
<reference evidence="2" key="2">
    <citation type="submission" date="2020-06" db="EMBL/GenBank/DDBJ databases">
        <authorList>
            <person name="Sheffer M."/>
        </authorList>
    </citation>
    <scope>NUCLEOTIDE SEQUENCE</scope>
</reference>